<dbReference type="KEGG" id="sof:NCTC11214_00281"/>
<dbReference type="GO" id="GO:0000976">
    <property type="term" value="F:transcription cis-regulatory region binding"/>
    <property type="evidence" value="ECO:0007669"/>
    <property type="project" value="TreeGrafter"/>
</dbReference>
<proteinExistence type="predicted"/>
<gene>
    <name evidence="3" type="primary">yfiR</name>
    <name evidence="3" type="ORF">NCTC11214_00281</name>
</gene>
<evidence type="ECO:0000256" key="1">
    <source>
        <dbReference type="ARBA" id="ARBA00023125"/>
    </source>
</evidence>
<dbReference type="EMBL" id="LR134117">
    <property type="protein sequence ID" value="VDZ51601.1"/>
    <property type="molecule type" value="Genomic_DNA"/>
</dbReference>
<evidence type="ECO:0000313" key="3">
    <source>
        <dbReference type="EMBL" id="VDZ51601.1"/>
    </source>
</evidence>
<dbReference type="GO" id="GO:0003700">
    <property type="term" value="F:DNA-binding transcription factor activity"/>
    <property type="evidence" value="ECO:0007669"/>
    <property type="project" value="TreeGrafter"/>
</dbReference>
<accession>A0A3S4FHD4</accession>
<evidence type="ECO:0000313" key="4">
    <source>
        <dbReference type="Proteomes" id="UP000281391"/>
    </source>
</evidence>
<dbReference type="RefSeq" id="WP_004954311.1">
    <property type="nucleotide sequence ID" value="NZ_JAEKCK010000005.1"/>
</dbReference>
<reference evidence="3 4" key="1">
    <citation type="submission" date="2018-12" db="EMBL/GenBank/DDBJ databases">
        <authorList>
            <consortium name="Pathogen Informatics"/>
        </authorList>
    </citation>
    <scope>NUCLEOTIDE SEQUENCE [LARGE SCALE GENOMIC DNA]</scope>
    <source>
        <strain evidence="3 4">NCTC11214</strain>
    </source>
</reference>
<keyword evidence="1 2" id="KW-0238">DNA-binding</keyword>
<dbReference type="PANTHER" id="PTHR30055:SF226">
    <property type="entry name" value="HTH-TYPE TRANSCRIPTIONAL REGULATOR PKSA"/>
    <property type="match status" value="1"/>
</dbReference>
<dbReference type="PROSITE" id="PS01081">
    <property type="entry name" value="HTH_TETR_1"/>
    <property type="match status" value="1"/>
</dbReference>
<protein>
    <submittedName>
        <fullName evidence="3">Uncharacterized HTH-type transcriptional regulator yfiR</fullName>
    </submittedName>
</protein>
<dbReference type="InterPro" id="IPR023772">
    <property type="entry name" value="DNA-bd_HTH_TetR-type_CS"/>
</dbReference>
<dbReference type="AlphaFoldDB" id="A0A3S4FHD4"/>
<dbReference type="InterPro" id="IPR001647">
    <property type="entry name" value="HTH_TetR"/>
</dbReference>
<dbReference type="PROSITE" id="PS50977">
    <property type="entry name" value="HTH_TETR_2"/>
    <property type="match status" value="1"/>
</dbReference>
<dbReference type="PRINTS" id="PR00455">
    <property type="entry name" value="HTHTETR"/>
</dbReference>
<evidence type="ECO:0000256" key="2">
    <source>
        <dbReference type="PROSITE-ProRule" id="PRU00335"/>
    </source>
</evidence>
<sequence length="203" mass="22886">MPTPTASRQAKAELRRNQIVDAAKICFRQRGFHAASMAEIAQRSALSVGQIYRYFANKDAIIEEIVNRIINEKMRRLEDISDHINLIAATLAARTLYQTPGQSEIDHLLMLEVTAEATRNPLVAKILSDAEARLFHHVCRNLKTLYPQFSDAEIAARVEFIAVLSEGTGYRLLTTQKADITLLEGLYQQAISHLFHQLETPND</sequence>
<dbReference type="PANTHER" id="PTHR30055">
    <property type="entry name" value="HTH-TYPE TRANSCRIPTIONAL REGULATOR RUTR"/>
    <property type="match status" value="1"/>
</dbReference>
<dbReference type="InterPro" id="IPR009057">
    <property type="entry name" value="Homeodomain-like_sf"/>
</dbReference>
<feature type="DNA-binding region" description="H-T-H motif" evidence="2">
    <location>
        <begin position="36"/>
        <end position="55"/>
    </location>
</feature>
<organism evidence="3 4">
    <name type="scientific">Serratia odorifera</name>
    <dbReference type="NCBI Taxonomy" id="618"/>
    <lineage>
        <taxon>Bacteria</taxon>
        <taxon>Pseudomonadati</taxon>
        <taxon>Pseudomonadota</taxon>
        <taxon>Gammaproteobacteria</taxon>
        <taxon>Enterobacterales</taxon>
        <taxon>Yersiniaceae</taxon>
        <taxon>Serratia</taxon>
    </lineage>
</organism>
<dbReference type="Pfam" id="PF00440">
    <property type="entry name" value="TetR_N"/>
    <property type="match status" value="1"/>
</dbReference>
<dbReference type="Gene3D" id="1.10.357.10">
    <property type="entry name" value="Tetracycline Repressor, domain 2"/>
    <property type="match status" value="1"/>
</dbReference>
<name>A0A3S4FHD4_SEROD</name>
<dbReference type="InterPro" id="IPR050109">
    <property type="entry name" value="HTH-type_TetR-like_transc_reg"/>
</dbReference>
<dbReference type="SUPFAM" id="SSF46689">
    <property type="entry name" value="Homeodomain-like"/>
    <property type="match status" value="1"/>
</dbReference>
<dbReference type="Proteomes" id="UP000281391">
    <property type="component" value="Chromosome"/>
</dbReference>